<comment type="caution">
    <text evidence="3">The sequence shown here is derived from an EMBL/GenBank/DDBJ whole genome shotgun (WGS) entry which is preliminary data.</text>
</comment>
<dbReference type="SUPFAM" id="SSF55008">
    <property type="entry name" value="HMA, heavy metal-associated domain"/>
    <property type="match status" value="1"/>
</dbReference>
<feature type="domain" description="HMA" evidence="2">
    <location>
        <begin position="20"/>
        <end position="88"/>
    </location>
</feature>
<organism evidence="3 4">
    <name type="scientific">Labedella gwakjiensis</name>
    <dbReference type="NCBI Taxonomy" id="390269"/>
    <lineage>
        <taxon>Bacteria</taxon>
        <taxon>Bacillati</taxon>
        <taxon>Actinomycetota</taxon>
        <taxon>Actinomycetes</taxon>
        <taxon>Micrococcales</taxon>
        <taxon>Microbacteriaceae</taxon>
        <taxon>Labedella</taxon>
    </lineage>
</organism>
<dbReference type="CDD" id="cd00371">
    <property type="entry name" value="HMA"/>
    <property type="match status" value="1"/>
</dbReference>
<dbReference type="Pfam" id="PF00403">
    <property type="entry name" value="HMA"/>
    <property type="match status" value="1"/>
</dbReference>
<name>A0ABY0CBH4_9MICO</name>
<reference evidence="3 4" key="1">
    <citation type="submission" date="2018-12" db="EMBL/GenBank/DDBJ databases">
        <authorList>
            <person name="hu s."/>
            <person name="Xu Y."/>
            <person name="Xu B."/>
            <person name="Li F."/>
        </authorList>
    </citation>
    <scope>NUCLEOTIDE SEQUENCE [LARGE SCALE GENOMIC DNA]</scope>
    <source>
        <strain evidence="3 4">KSW2-17</strain>
    </source>
</reference>
<protein>
    <submittedName>
        <fullName evidence="3">Copper chaperone</fullName>
    </submittedName>
</protein>
<sequence length="90" mass="9117">MECPRSARCTMSSTESAPTLHEEYLVAGMTCGHCVSAVTEELSAIDGVEGVDVDLNAGGVSRVDVTVSRPLASADVEAAIAEAGYSLAGA</sequence>
<accession>A0ABY0CBH4</accession>
<evidence type="ECO:0000259" key="2">
    <source>
        <dbReference type="PROSITE" id="PS50846"/>
    </source>
</evidence>
<dbReference type="InterPro" id="IPR017969">
    <property type="entry name" value="Heavy-metal-associated_CS"/>
</dbReference>
<gene>
    <name evidence="3" type="ORF">ELQ93_09520</name>
</gene>
<keyword evidence="1" id="KW-0479">Metal-binding</keyword>
<evidence type="ECO:0000313" key="3">
    <source>
        <dbReference type="EMBL" id="RUQ87145.1"/>
    </source>
</evidence>
<dbReference type="EMBL" id="RZGY01000001">
    <property type="protein sequence ID" value="RUQ87145.1"/>
    <property type="molecule type" value="Genomic_DNA"/>
</dbReference>
<dbReference type="InterPro" id="IPR036163">
    <property type="entry name" value="HMA_dom_sf"/>
</dbReference>
<keyword evidence="4" id="KW-1185">Reference proteome</keyword>
<evidence type="ECO:0000256" key="1">
    <source>
        <dbReference type="ARBA" id="ARBA00022723"/>
    </source>
</evidence>
<dbReference type="PROSITE" id="PS01047">
    <property type="entry name" value="HMA_1"/>
    <property type="match status" value="1"/>
</dbReference>
<evidence type="ECO:0000313" key="4">
    <source>
        <dbReference type="Proteomes" id="UP000268291"/>
    </source>
</evidence>
<dbReference type="Proteomes" id="UP000268291">
    <property type="component" value="Unassembled WGS sequence"/>
</dbReference>
<dbReference type="Gene3D" id="3.30.70.100">
    <property type="match status" value="1"/>
</dbReference>
<dbReference type="PROSITE" id="PS50846">
    <property type="entry name" value="HMA_2"/>
    <property type="match status" value="1"/>
</dbReference>
<proteinExistence type="predicted"/>
<dbReference type="InterPro" id="IPR006121">
    <property type="entry name" value="HMA_dom"/>
</dbReference>